<gene>
    <name evidence="2" type="ORF">VPK24_13830</name>
</gene>
<evidence type="ECO:0000313" key="2">
    <source>
        <dbReference type="EMBL" id="MFG3818723.1"/>
    </source>
</evidence>
<accession>A0ABW7CD12</accession>
<dbReference type="Proteomes" id="UP001604335">
    <property type="component" value="Unassembled WGS sequence"/>
</dbReference>
<name>A0ABW7CD12_9CYAN</name>
<comment type="caution">
    <text evidence="2">The sequence shown here is derived from an EMBL/GenBank/DDBJ whole genome shotgun (WGS) entry which is preliminary data.</text>
</comment>
<feature type="compositionally biased region" description="Basic and acidic residues" evidence="1">
    <location>
        <begin position="1"/>
        <end position="12"/>
    </location>
</feature>
<keyword evidence="3" id="KW-1185">Reference proteome</keyword>
<organism evidence="2 3">
    <name type="scientific">Limnothrix redekei LRLZ20PSL1</name>
    <dbReference type="NCBI Taxonomy" id="3112953"/>
    <lineage>
        <taxon>Bacteria</taxon>
        <taxon>Bacillati</taxon>
        <taxon>Cyanobacteriota</taxon>
        <taxon>Cyanophyceae</taxon>
        <taxon>Pseudanabaenales</taxon>
        <taxon>Pseudanabaenaceae</taxon>
        <taxon>Limnothrix</taxon>
    </lineage>
</organism>
<evidence type="ECO:0000256" key="1">
    <source>
        <dbReference type="SAM" id="MobiDB-lite"/>
    </source>
</evidence>
<dbReference type="EMBL" id="JAZAQF010000079">
    <property type="protein sequence ID" value="MFG3818723.1"/>
    <property type="molecule type" value="Genomic_DNA"/>
</dbReference>
<feature type="region of interest" description="Disordered" evidence="1">
    <location>
        <begin position="1"/>
        <end position="21"/>
    </location>
</feature>
<dbReference type="RefSeq" id="WP_393014242.1">
    <property type="nucleotide sequence ID" value="NZ_JAZAQF010000079.1"/>
</dbReference>
<protein>
    <submittedName>
        <fullName evidence="2">Uncharacterized protein</fullName>
    </submittedName>
</protein>
<evidence type="ECO:0000313" key="3">
    <source>
        <dbReference type="Proteomes" id="UP001604335"/>
    </source>
</evidence>
<reference evidence="3" key="1">
    <citation type="journal article" date="2024" name="Algal Res.">
        <title>Biochemical, toxicological and genomic investigation of a high-biomass producing Limnothrix strain isolated from Italian shallow drinking water reservoir.</title>
        <authorList>
            <person name="Simonazzi M."/>
            <person name="Shishido T.K."/>
            <person name="Delbaje E."/>
            <person name="Wahlsten M."/>
            <person name="Fewer D.P."/>
            <person name="Sivonen K."/>
            <person name="Pezzolesi L."/>
            <person name="Pistocchi R."/>
        </authorList>
    </citation>
    <scope>NUCLEOTIDE SEQUENCE [LARGE SCALE GENOMIC DNA]</scope>
    <source>
        <strain evidence="3">LRLZ20PSL1</strain>
    </source>
</reference>
<proteinExistence type="predicted"/>
<sequence length="56" mass="5700">MPTDAHQCDRTDAIAPSTRPQDRAISCTIDGDRAMVGATASAPQGAGGGRAIALLY</sequence>